<organism evidence="1 2">
    <name type="scientific">Croceivirga radicis</name>
    <dbReference type="NCBI Taxonomy" id="1929488"/>
    <lineage>
        <taxon>Bacteria</taxon>
        <taxon>Pseudomonadati</taxon>
        <taxon>Bacteroidota</taxon>
        <taxon>Flavobacteriia</taxon>
        <taxon>Flavobacteriales</taxon>
        <taxon>Flavobacteriaceae</taxon>
        <taxon>Croceivirga</taxon>
    </lineage>
</organism>
<evidence type="ECO:0000313" key="2">
    <source>
        <dbReference type="Proteomes" id="UP000191680"/>
    </source>
</evidence>
<protein>
    <submittedName>
        <fullName evidence="1">Uncharacterized protein</fullName>
    </submittedName>
</protein>
<dbReference type="AlphaFoldDB" id="A0A1V6LNV0"/>
<proteinExistence type="predicted"/>
<keyword evidence="2" id="KW-1185">Reference proteome</keyword>
<dbReference type="Proteomes" id="UP000191680">
    <property type="component" value="Unassembled WGS sequence"/>
</dbReference>
<accession>A0A1V6LNV0</accession>
<dbReference type="EMBL" id="MTBC01000010">
    <property type="protein sequence ID" value="OQD41874.1"/>
    <property type="molecule type" value="Genomic_DNA"/>
</dbReference>
<gene>
    <name evidence="1" type="ORF">BUL40_13545</name>
</gene>
<evidence type="ECO:0000313" key="1">
    <source>
        <dbReference type="EMBL" id="OQD41874.1"/>
    </source>
</evidence>
<sequence length="199" mass="23242">MNLATEVSSGRSFFEEKLVELRDSVLSNGIEYNGQKINDLTELDFFLSENLNAFKGSVYEELKRDVLNVENELSISMPDKGVTFFTENATLEGKLEMLNWYCNPKISIQKQITVVECVNMPYNEVPLNITFKWNYQKVEEILISFNDEEKATKYLTYIKSNEKLLHDSWLTRQIGIKRHFNWGIITTCEKGIKFKIKRT</sequence>
<comment type="caution">
    <text evidence="1">The sequence shown here is derived from an EMBL/GenBank/DDBJ whole genome shotgun (WGS) entry which is preliminary data.</text>
</comment>
<reference evidence="1 2" key="1">
    <citation type="submission" date="2016-12" db="EMBL/GenBank/DDBJ databases">
        <authorList>
            <person name="Song W.-J."/>
            <person name="Kurnit D.M."/>
        </authorList>
    </citation>
    <scope>NUCLEOTIDE SEQUENCE [LARGE SCALE GENOMIC DNA]</scope>
    <source>
        <strain evidence="1 2">HSG9</strain>
    </source>
</reference>
<name>A0A1V6LNV0_9FLAO</name>